<dbReference type="SUPFAM" id="SSF143422">
    <property type="entry name" value="Transposase IS200-like"/>
    <property type="match status" value="1"/>
</dbReference>
<dbReference type="PANTHER" id="PTHR36966">
    <property type="entry name" value="REP-ASSOCIATED TYROSINE TRANSPOSASE"/>
    <property type="match status" value="1"/>
</dbReference>
<keyword evidence="2" id="KW-1185">Reference proteome</keyword>
<reference evidence="1 2" key="1">
    <citation type="submission" date="2018-07" db="EMBL/GenBank/DDBJ databases">
        <title>Whole genome Sequencing of Pseudoxanthomonas gei KCTC 32298 (T).</title>
        <authorList>
            <person name="Kumar S."/>
            <person name="Bansal K."/>
            <person name="Kaur A."/>
            <person name="Patil P."/>
            <person name="Sharma S."/>
            <person name="Patil P.B."/>
        </authorList>
    </citation>
    <scope>NUCLEOTIDE SEQUENCE [LARGE SCALE GENOMIC DNA]</scope>
    <source>
        <strain evidence="1 2">KCTC 32298</strain>
    </source>
</reference>
<comment type="caution">
    <text evidence="1">The sequence shown here is derived from an EMBL/GenBank/DDBJ whole genome shotgun (WGS) entry which is preliminary data.</text>
</comment>
<evidence type="ECO:0000313" key="2">
    <source>
        <dbReference type="Proteomes" id="UP001429354"/>
    </source>
</evidence>
<dbReference type="Proteomes" id="UP001429354">
    <property type="component" value="Unassembled WGS sequence"/>
</dbReference>
<evidence type="ECO:0000313" key="1">
    <source>
        <dbReference type="EMBL" id="NDK37870.1"/>
    </source>
</evidence>
<organism evidence="1 2">
    <name type="scientific">Pseudoxanthomonas gei</name>
    <dbReference type="NCBI Taxonomy" id="1383030"/>
    <lineage>
        <taxon>Bacteria</taxon>
        <taxon>Pseudomonadati</taxon>
        <taxon>Pseudomonadota</taxon>
        <taxon>Gammaproteobacteria</taxon>
        <taxon>Lysobacterales</taxon>
        <taxon>Lysobacteraceae</taxon>
        <taxon>Pseudoxanthomonas</taxon>
    </lineage>
</organism>
<dbReference type="InterPro" id="IPR036515">
    <property type="entry name" value="Transposase_17_sf"/>
</dbReference>
<protein>
    <submittedName>
        <fullName evidence="1">Transposase</fullName>
    </submittedName>
</protein>
<dbReference type="EMBL" id="QOVG01000002">
    <property type="protein sequence ID" value="NDK37870.1"/>
    <property type="molecule type" value="Genomic_DNA"/>
</dbReference>
<dbReference type="RefSeq" id="WP_162348442.1">
    <property type="nucleotide sequence ID" value="NZ_QOVG01000002.1"/>
</dbReference>
<name>A0ABX0ABE3_9GAMM</name>
<sequence>MGVATLDPSYDLSTSAWQSRYWERTVRDEAELQRRVDYVHINPLKHGLVEAVKDWPHSTFHRYVDKGWLPLDWAAPDDAIGELGER</sequence>
<gene>
    <name evidence="1" type="ORF">DT603_03335</name>
</gene>
<dbReference type="Gene3D" id="3.30.70.1290">
    <property type="entry name" value="Transposase IS200-like"/>
    <property type="match status" value="1"/>
</dbReference>
<accession>A0ABX0ABE3</accession>
<dbReference type="PANTHER" id="PTHR36966:SF1">
    <property type="entry name" value="REP-ASSOCIATED TYROSINE TRANSPOSASE"/>
    <property type="match status" value="1"/>
</dbReference>
<proteinExistence type="predicted"/>
<dbReference type="InterPro" id="IPR052715">
    <property type="entry name" value="RAYT_transposase"/>
</dbReference>